<dbReference type="GO" id="GO:0061630">
    <property type="term" value="F:ubiquitin protein ligase activity"/>
    <property type="evidence" value="ECO:0007669"/>
    <property type="project" value="UniProtKB-EC"/>
</dbReference>
<evidence type="ECO:0000256" key="11">
    <source>
        <dbReference type="ARBA" id="ARBA00022833"/>
    </source>
</evidence>
<feature type="transmembrane region" description="Helical" evidence="16">
    <location>
        <begin position="655"/>
        <end position="682"/>
    </location>
</feature>
<keyword evidence="12 16" id="KW-1133">Transmembrane helix</keyword>
<comment type="catalytic activity">
    <reaction evidence="1">
        <text>S-ubiquitinyl-[E2 ubiquitin-conjugating enzyme]-L-cysteine + [acceptor protein]-L-lysine = [E2 ubiquitin-conjugating enzyme]-L-cysteine + N(6)-ubiquitinyl-[acceptor protein]-L-lysine.</text>
        <dbReference type="EC" id="2.3.2.27"/>
    </reaction>
</comment>
<keyword evidence="13 16" id="KW-0472">Membrane</keyword>
<keyword evidence="10" id="KW-0833">Ubl conjugation pathway</keyword>
<feature type="transmembrane region" description="Helical" evidence="16">
    <location>
        <begin position="548"/>
        <end position="570"/>
    </location>
</feature>
<evidence type="ECO:0000256" key="5">
    <source>
        <dbReference type="ARBA" id="ARBA00022679"/>
    </source>
</evidence>
<comment type="subcellular location">
    <subcellularLocation>
        <location evidence="2">Endomembrane system</location>
        <topology evidence="2">Multi-pass membrane protein</topology>
    </subcellularLocation>
</comment>
<feature type="transmembrane region" description="Helical" evidence="16">
    <location>
        <begin position="522"/>
        <end position="541"/>
    </location>
</feature>
<keyword evidence="19" id="KW-1185">Reference proteome</keyword>
<dbReference type="EMBL" id="MCGR01000108">
    <property type="protein sequence ID" value="ORY51219.1"/>
    <property type="molecule type" value="Genomic_DNA"/>
</dbReference>
<evidence type="ECO:0000256" key="1">
    <source>
        <dbReference type="ARBA" id="ARBA00000900"/>
    </source>
</evidence>
<evidence type="ECO:0000256" key="10">
    <source>
        <dbReference type="ARBA" id="ARBA00022786"/>
    </source>
</evidence>
<evidence type="ECO:0000256" key="15">
    <source>
        <dbReference type="SAM" id="MobiDB-lite"/>
    </source>
</evidence>
<feature type="domain" description="RING-type" evidence="17">
    <location>
        <begin position="810"/>
        <end position="881"/>
    </location>
</feature>
<dbReference type="STRING" id="106004.A0A1Y2CVZ2"/>
<dbReference type="AlphaFoldDB" id="A0A1Y2CVZ2"/>
<evidence type="ECO:0000256" key="13">
    <source>
        <dbReference type="ARBA" id="ARBA00023136"/>
    </source>
</evidence>
<name>A0A1Y2CVZ2_9BASI</name>
<protein>
    <recommendedName>
        <fullName evidence="4">RING-type E3 ubiquitin transferase</fullName>
        <ecNumber evidence="4">2.3.2.27</ecNumber>
    </recommendedName>
</protein>
<dbReference type="PROSITE" id="PS50089">
    <property type="entry name" value="ZF_RING_2"/>
    <property type="match status" value="1"/>
</dbReference>
<dbReference type="PANTHER" id="PTHR22763">
    <property type="entry name" value="RING ZINC FINGER PROTEIN"/>
    <property type="match status" value="1"/>
</dbReference>
<feature type="region of interest" description="Disordered" evidence="15">
    <location>
        <begin position="782"/>
        <end position="804"/>
    </location>
</feature>
<keyword evidence="11" id="KW-0862">Zinc</keyword>
<feature type="region of interest" description="Disordered" evidence="15">
    <location>
        <begin position="577"/>
        <end position="639"/>
    </location>
</feature>
<dbReference type="SUPFAM" id="SSF57850">
    <property type="entry name" value="RING/U-box"/>
    <property type="match status" value="1"/>
</dbReference>
<evidence type="ECO:0000256" key="2">
    <source>
        <dbReference type="ARBA" id="ARBA00004127"/>
    </source>
</evidence>
<evidence type="ECO:0000256" key="7">
    <source>
        <dbReference type="ARBA" id="ARBA00022723"/>
    </source>
</evidence>
<dbReference type="InterPro" id="IPR013083">
    <property type="entry name" value="Znf_RING/FYVE/PHD"/>
</dbReference>
<evidence type="ECO:0000313" key="18">
    <source>
        <dbReference type="EMBL" id="ORY51219.1"/>
    </source>
</evidence>
<evidence type="ECO:0000256" key="9">
    <source>
        <dbReference type="ARBA" id="ARBA00022771"/>
    </source>
</evidence>
<dbReference type="FunCoup" id="A0A1Y2CVZ2">
    <property type="interactions" value="33"/>
</dbReference>
<dbReference type="OrthoDB" id="9984778at2759"/>
<sequence length="887" mass="98000">MDPSQPPARAALLTPTQIQQQQRPSLSYFIFLSILFFMISNNNSSDMILATPEGEATLQRMKTNLAKREGKREGLARWLGVQGNQTEWEEQHGWEKRNETGEWTPGNSSATVIEFHPDPNVNPVLLPGFKRLLVESRVPNALYHQNLTGFVRGEWRTADWSLKGLGLEETWNTTEMRRPVVVDKEKDGKAAEEEQTRLEGVEDNPASPAVAIVSRRQLNSTLPPSPPELVNTTITHNRTRLRHDFPFFASPANNNQGGKGKVSFNLREEQSTAVGPIKPLQEGRGDGELLELVQVTEEWQKAGPVTWLKGDVTFSPQDGSEDLVLDIEGYHFLSPGTFYAYLTPSFIRSHLFDAISLPLFDGSLRGNQSASAAGRVALGETDRRVMEDRREIENGVIRRDEGAPDTTTPECIFTLYGSLSPLPPSVTPTLYTEFYSTLFHPTGSSLPPLPPTTVSYTLYSPNCGIVLEGEAESLMTVSLWQRALGYASLMGVVQVVLCLLVVRQMERGGPGSAGKIAYTTVAVQAAMDAYFFIIQFTIGIVTTNRSSLPLLVPAFFALVSSLIFGMRYAAQIRAAAPPPIRRTPPPAPAPPPPPPEPEPTQQERAARAAERRANAGEEEGEEETEPLVQPAPAATTTTPVVAEQERDWPYVAGGLVAALIAGFTILTWGWMSVILILIYSYWFPQIVLNVQRGAARQTLRREYVLGTTVCRLVLPTYFWGWKENVLAVETSPWIYALILYSTLQATLLILQDTRLGARFFLPRPLLAWLDLTETESWEYHPLPSPSSDLEASSTTSLGPATEEGMAKEDCPICLEGIRISPPRLGASKEAAELGTGMGMLEWEKERAELRWGYMVPPCGHLAHTECLEGWIAVKSVCPSCRARLPPL</sequence>
<evidence type="ECO:0000256" key="14">
    <source>
        <dbReference type="PROSITE-ProRule" id="PRU00175"/>
    </source>
</evidence>
<keyword evidence="5" id="KW-0808">Transferase</keyword>
<feature type="region of interest" description="Disordered" evidence="15">
    <location>
        <begin position="184"/>
        <end position="205"/>
    </location>
</feature>
<dbReference type="GO" id="GO:0012505">
    <property type="term" value="C:endomembrane system"/>
    <property type="evidence" value="ECO:0007669"/>
    <property type="project" value="UniProtKB-SubCell"/>
</dbReference>
<gene>
    <name evidence="18" type="ORF">BCR35DRAFT_310713</name>
</gene>
<keyword evidence="8" id="KW-0732">Signal</keyword>
<feature type="compositionally biased region" description="Acidic residues" evidence="15">
    <location>
        <begin position="616"/>
        <end position="625"/>
    </location>
</feature>
<evidence type="ECO:0000256" key="8">
    <source>
        <dbReference type="ARBA" id="ARBA00022729"/>
    </source>
</evidence>
<accession>A0A1Y2CVZ2</accession>
<keyword evidence="6 16" id="KW-0812">Transmembrane</keyword>
<dbReference type="GO" id="GO:0043161">
    <property type="term" value="P:proteasome-mediated ubiquitin-dependent protein catabolic process"/>
    <property type="evidence" value="ECO:0007669"/>
    <property type="project" value="TreeGrafter"/>
</dbReference>
<dbReference type="InterPro" id="IPR001841">
    <property type="entry name" value="Znf_RING"/>
</dbReference>
<dbReference type="SMART" id="SM00184">
    <property type="entry name" value="RING"/>
    <property type="match status" value="1"/>
</dbReference>
<feature type="compositionally biased region" description="Pro residues" evidence="15">
    <location>
        <begin position="577"/>
        <end position="598"/>
    </location>
</feature>
<dbReference type="PANTHER" id="PTHR22763:SF162">
    <property type="entry name" value="TRANSMEMBRANE E3 UBIQUITIN-PROTEIN LIGASE 1"/>
    <property type="match status" value="1"/>
</dbReference>
<feature type="compositionally biased region" description="Basic and acidic residues" evidence="15">
    <location>
        <begin position="604"/>
        <end position="615"/>
    </location>
</feature>
<dbReference type="Gene3D" id="3.30.40.10">
    <property type="entry name" value="Zinc/RING finger domain, C3HC4 (zinc finger)"/>
    <property type="match status" value="1"/>
</dbReference>
<keyword evidence="7" id="KW-0479">Metal-binding</keyword>
<dbReference type="Proteomes" id="UP000193467">
    <property type="component" value="Unassembled WGS sequence"/>
</dbReference>
<dbReference type="InterPro" id="IPR021319">
    <property type="entry name" value="DUF2921"/>
</dbReference>
<organism evidence="18 19">
    <name type="scientific">Leucosporidium creatinivorum</name>
    <dbReference type="NCBI Taxonomy" id="106004"/>
    <lineage>
        <taxon>Eukaryota</taxon>
        <taxon>Fungi</taxon>
        <taxon>Dikarya</taxon>
        <taxon>Basidiomycota</taxon>
        <taxon>Pucciniomycotina</taxon>
        <taxon>Microbotryomycetes</taxon>
        <taxon>Leucosporidiales</taxon>
        <taxon>Leucosporidium</taxon>
    </lineage>
</organism>
<evidence type="ECO:0000313" key="19">
    <source>
        <dbReference type="Proteomes" id="UP000193467"/>
    </source>
</evidence>
<evidence type="ECO:0000256" key="3">
    <source>
        <dbReference type="ARBA" id="ARBA00004906"/>
    </source>
</evidence>
<evidence type="ECO:0000256" key="16">
    <source>
        <dbReference type="SAM" id="Phobius"/>
    </source>
</evidence>
<dbReference type="EC" id="2.3.2.27" evidence="4"/>
<dbReference type="Pfam" id="PF11145">
    <property type="entry name" value="DUF2921"/>
    <property type="match status" value="2"/>
</dbReference>
<dbReference type="GO" id="GO:0008270">
    <property type="term" value="F:zinc ion binding"/>
    <property type="evidence" value="ECO:0007669"/>
    <property type="project" value="UniProtKB-KW"/>
</dbReference>
<dbReference type="Pfam" id="PF13639">
    <property type="entry name" value="zf-RING_2"/>
    <property type="match status" value="1"/>
</dbReference>
<feature type="compositionally biased region" description="Polar residues" evidence="15">
    <location>
        <begin position="785"/>
        <end position="798"/>
    </location>
</feature>
<feature type="compositionally biased region" description="Basic and acidic residues" evidence="15">
    <location>
        <begin position="184"/>
        <end position="200"/>
    </location>
</feature>
<comment type="pathway">
    <text evidence="3">Protein modification; protein ubiquitination.</text>
</comment>
<feature type="compositionally biased region" description="Low complexity" evidence="15">
    <location>
        <begin position="630"/>
        <end position="639"/>
    </location>
</feature>
<dbReference type="InterPro" id="IPR050731">
    <property type="entry name" value="HRD1_E3_ubiq-ligases"/>
</dbReference>
<evidence type="ECO:0000256" key="12">
    <source>
        <dbReference type="ARBA" id="ARBA00022989"/>
    </source>
</evidence>
<feature type="transmembrane region" description="Helical" evidence="16">
    <location>
        <begin position="733"/>
        <end position="750"/>
    </location>
</feature>
<evidence type="ECO:0000256" key="6">
    <source>
        <dbReference type="ARBA" id="ARBA00022692"/>
    </source>
</evidence>
<proteinExistence type="predicted"/>
<feature type="transmembrane region" description="Helical" evidence="16">
    <location>
        <begin position="483"/>
        <end position="502"/>
    </location>
</feature>
<reference evidence="18 19" key="1">
    <citation type="submission" date="2016-07" db="EMBL/GenBank/DDBJ databases">
        <title>Pervasive Adenine N6-methylation of Active Genes in Fungi.</title>
        <authorList>
            <consortium name="DOE Joint Genome Institute"/>
            <person name="Mondo S.J."/>
            <person name="Dannebaum R.O."/>
            <person name="Kuo R.C."/>
            <person name="Labutti K."/>
            <person name="Haridas S."/>
            <person name="Kuo A."/>
            <person name="Salamov A."/>
            <person name="Ahrendt S.R."/>
            <person name="Lipzen A."/>
            <person name="Sullivan W."/>
            <person name="Andreopoulos W.B."/>
            <person name="Clum A."/>
            <person name="Lindquist E."/>
            <person name="Daum C."/>
            <person name="Ramamoorthy G.K."/>
            <person name="Gryganskyi A."/>
            <person name="Culley D."/>
            <person name="Magnuson J.K."/>
            <person name="James T.Y."/>
            <person name="O'Malley M.A."/>
            <person name="Stajich J.E."/>
            <person name="Spatafora J.W."/>
            <person name="Visel A."/>
            <person name="Grigoriev I.V."/>
        </authorList>
    </citation>
    <scope>NUCLEOTIDE SEQUENCE [LARGE SCALE GENOMIC DNA]</scope>
    <source>
        <strain evidence="18 19">62-1032</strain>
    </source>
</reference>
<comment type="caution">
    <text evidence="18">The sequence shown here is derived from an EMBL/GenBank/DDBJ whole genome shotgun (WGS) entry which is preliminary data.</text>
</comment>
<keyword evidence="9 14" id="KW-0863">Zinc-finger</keyword>
<evidence type="ECO:0000256" key="4">
    <source>
        <dbReference type="ARBA" id="ARBA00012483"/>
    </source>
</evidence>
<dbReference type="InParanoid" id="A0A1Y2CVZ2"/>
<feature type="transmembrane region" description="Helical" evidence="16">
    <location>
        <begin position="703"/>
        <end position="721"/>
    </location>
</feature>
<evidence type="ECO:0000259" key="17">
    <source>
        <dbReference type="PROSITE" id="PS50089"/>
    </source>
</evidence>